<reference evidence="2 3" key="1">
    <citation type="journal article" date="2016" name="Mol. Biol. Evol.">
        <title>Comparative Genomics of Early-Diverging Mushroom-Forming Fungi Provides Insights into the Origins of Lignocellulose Decay Capabilities.</title>
        <authorList>
            <person name="Nagy L.G."/>
            <person name="Riley R."/>
            <person name="Tritt A."/>
            <person name="Adam C."/>
            <person name="Daum C."/>
            <person name="Floudas D."/>
            <person name="Sun H."/>
            <person name="Yadav J.S."/>
            <person name="Pangilinan J."/>
            <person name="Larsson K.H."/>
            <person name="Matsuura K."/>
            <person name="Barry K."/>
            <person name="Labutti K."/>
            <person name="Kuo R."/>
            <person name="Ohm R.A."/>
            <person name="Bhattacharya S.S."/>
            <person name="Shirouzu T."/>
            <person name="Yoshinaga Y."/>
            <person name="Martin F.M."/>
            <person name="Grigoriev I.V."/>
            <person name="Hibbett D.S."/>
        </authorList>
    </citation>
    <scope>NUCLEOTIDE SEQUENCE [LARGE SCALE GENOMIC DNA]</scope>
    <source>
        <strain evidence="2 3">HHB12029</strain>
    </source>
</reference>
<protein>
    <submittedName>
        <fullName evidence="2">Uncharacterized protein</fullName>
    </submittedName>
</protein>
<name>A0A165BAT5_EXIGL</name>
<evidence type="ECO:0000256" key="1">
    <source>
        <dbReference type="SAM" id="MobiDB-lite"/>
    </source>
</evidence>
<proteinExistence type="predicted"/>
<dbReference type="InParanoid" id="A0A165BAT5"/>
<feature type="region of interest" description="Disordered" evidence="1">
    <location>
        <begin position="1"/>
        <end position="61"/>
    </location>
</feature>
<keyword evidence="3" id="KW-1185">Reference proteome</keyword>
<sequence length="155" mass="16655">MSCQRPDHPTYSTLPPPQVGYPEEDASRALPPGFYDAASENDPPPPYSPPRPSTTLGNHTAPIISTVPGSLAGLNEQLAHWIDGISYDAFVQGVNEALRSARTTRPRHTIAQTTTGWRVTAAWAAGDYIGDRIELELRESFSSSYCVISTVGSGA</sequence>
<accession>A0A165BAT5</accession>
<gene>
    <name evidence="2" type="ORF">EXIGLDRAFT_781258</name>
</gene>
<dbReference type="AlphaFoldDB" id="A0A165BAT5"/>
<evidence type="ECO:0000313" key="2">
    <source>
        <dbReference type="EMBL" id="KZV80208.1"/>
    </source>
</evidence>
<dbReference type="Proteomes" id="UP000077266">
    <property type="component" value="Unassembled WGS sequence"/>
</dbReference>
<feature type="compositionally biased region" description="Pro residues" evidence="1">
    <location>
        <begin position="42"/>
        <end position="52"/>
    </location>
</feature>
<evidence type="ECO:0000313" key="3">
    <source>
        <dbReference type="Proteomes" id="UP000077266"/>
    </source>
</evidence>
<organism evidence="2 3">
    <name type="scientific">Exidia glandulosa HHB12029</name>
    <dbReference type="NCBI Taxonomy" id="1314781"/>
    <lineage>
        <taxon>Eukaryota</taxon>
        <taxon>Fungi</taxon>
        <taxon>Dikarya</taxon>
        <taxon>Basidiomycota</taxon>
        <taxon>Agaricomycotina</taxon>
        <taxon>Agaricomycetes</taxon>
        <taxon>Auriculariales</taxon>
        <taxon>Exidiaceae</taxon>
        <taxon>Exidia</taxon>
    </lineage>
</organism>
<dbReference type="EMBL" id="KV426508">
    <property type="protein sequence ID" value="KZV80208.1"/>
    <property type="molecule type" value="Genomic_DNA"/>
</dbReference>